<dbReference type="InterPro" id="IPR023753">
    <property type="entry name" value="FAD/NAD-binding_dom"/>
</dbReference>
<evidence type="ECO:0000313" key="13">
    <source>
        <dbReference type="Proteomes" id="UP001549110"/>
    </source>
</evidence>
<dbReference type="PRINTS" id="PR00368">
    <property type="entry name" value="FADPNR"/>
</dbReference>
<feature type="domain" description="External alternative NADH-ubiquinone oxidoreductase-like C-terminal" evidence="11">
    <location>
        <begin position="346"/>
        <end position="403"/>
    </location>
</feature>
<comment type="catalytic activity">
    <reaction evidence="8">
        <text>a quinone + NADH + H(+) = a quinol + NAD(+)</text>
        <dbReference type="Rhea" id="RHEA:46160"/>
        <dbReference type="ChEBI" id="CHEBI:15378"/>
        <dbReference type="ChEBI" id="CHEBI:24646"/>
        <dbReference type="ChEBI" id="CHEBI:57540"/>
        <dbReference type="ChEBI" id="CHEBI:57945"/>
        <dbReference type="ChEBI" id="CHEBI:132124"/>
        <dbReference type="EC" id="1.6.5.9"/>
    </reaction>
</comment>
<protein>
    <recommendedName>
        <fullName evidence="2">NADH:ubiquinone reductase (non-electrogenic)</fullName>
        <ecNumber evidence="2">1.6.5.9</ecNumber>
    </recommendedName>
</protein>
<keyword evidence="9" id="KW-0472">Membrane</keyword>
<reference evidence="12 13" key="1">
    <citation type="submission" date="2024-06" db="EMBL/GenBank/DDBJ databases">
        <title>Genomic Encyclopedia of Type Strains, Phase IV (KMG-IV): sequencing the most valuable type-strain genomes for metagenomic binning, comparative biology and taxonomic classification.</title>
        <authorList>
            <person name="Goeker M."/>
        </authorList>
    </citation>
    <scope>NUCLEOTIDE SEQUENCE [LARGE SCALE GENOMIC DNA]</scope>
    <source>
        <strain evidence="12 13">DSM 17809</strain>
    </source>
</reference>
<dbReference type="Proteomes" id="UP001549110">
    <property type="component" value="Unassembled WGS sequence"/>
</dbReference>
<evidence type="ECO:0000256" key="9">
    <source>
        <dbReference type="SAM" id="Phobius"/>
    </source>
</evidence>
<dbReference type="Pfam" id="PF22366">
    <property type="entry name" value="NDH2_C"/>
    <property type="match status" value="1"/>
</dbReference>
<evidence type="ECO:0000259" key="11">
    <source>
        <dbReference type="Pfam" id="PF22366"/>
    </source>
</evidence>
<feature type="domain" description="FAD/NAD(P)-binding" evidence="10">
    <location>
        <begin position="9"/>
        <end position="323"/>
    </location>
</feature>
<evidence type="ECO:0000256" key="8">
    <source>
        <dbReference type="ARBA" id="ARBA00047599"/>
    </source>
</evidence>
<evidence type="ECO:0000259" key="10">
    <source>
        <dbReference type="Pfam" id="PF07992"/>
    </source>
</evidence>
<dbReference type="PANTHER" id="PTHR43706:SF47">
    <property type="entry name" value="EXTERNAL NADH-UBIQUINONE OXIDOREDUCTASE 1, MITOCHONDRIAL-RELATED"/>
    <property type="match status" value="1"/>
</dbReference>
<dbReference type="EMBL" id="JBEPLU010000001">
    <property type="protein sequence ID" value="MET3525049.1"/>
    <property type="molecule type" value="Genomic_DNA"/>
</dbReference>
<name>A0ABV2EDE5_9CAUL</name>
<organism evidence="12 13">
    <name type="scientific">Phenylobacterium koreense</name>
    <dbReference type="NCBI Taxonomy" id="266125"/>
    <lineage>
        <taxon>Bacteria</taxon>
        <taxon>Pseudomonadati</taxon>
        <taxon>Pseudomonadota</taxon>
        <taxon>Alphaproteobacteria</taxon>
        <taxon>Caulobacterales</taxon>
        <taxon>Caulobacteraceae</taxon>
        <taxon>Phenylobacterium</taxon>
    </lineage>
</organism>
<evidence type="ECO:0000256" key="6">
    <source>
        <dbReference type="ARBA" id="ARBA00023002"/>
    </source>
</evidence>
<dbReference type="InterPro" id="IPR045024">
    <property type="entry name" value="NDH-2"/>
</dbReference>
<dbReference type="RefSeq" id="WP_331932753.1">
    <property type="nucleotide sequence ID" value="NZ_JBEPLU010000001.1"/>
</dbReference>
<evidence type="ECO:0000256" key="7">
    <source>
        <dbReference type="ARBA" id="ARBA00023027"/>
    </source>
</evidence>
<dbReference type="SUPFAM" id="SSF51905">
    <property type="entry name" value="FAD/NAD(P)-binding domain"/>
    <property type="match status" value="1"/>
</dbReference>
<keyword evidence="6" id="KW-0560">Oxidoreductase</keyword>
<keyword evidence="4" id="KW-0274">FAD</keyword>
<dbReference type="InterPro" id="IPR054585">
    <property type="entry name" value="NDH2-like_C"/>
</dbReference>
<dbReference type="EC" id="1.6.5.9" evidence="2"/>
<feature type="transmembrane region" description="Helical" evidence="9">
    <location>
        <begin position="367"/>
        <end position="385"/>
    </location>
</feature>
<evidence type="ECO:0000313" key="12">
    <source>
        <dbReference type="EMBL" id="MET3525049.1"/>
    </source>
</evidence>
<keyword evidence="9" id="KW-0812">Transmembrane</keyword>
<accession>A0ABV2EDE5</accession>
<comment type="similarity">
    <text evidence="1">Belongs to the NADH dehydrogenase family.</text>
</comment>
<evidence type="ECO:0000256" key="4">
    <source>
        <dbReference type="ARBA" id="ARBA00022827"/>
    </source>
</evidence>
<keyword evidence="3" id="KW-0285">Flavoprotein</keyword>
<dbReference type="Gene3D" id="3.50.50.100">
    <property type="match status" value="1"/>
</dbReference>
<evidence type="ECO:0000256" key="5">
    <source>
        <dbReference type="ARBA" id="ARBA00022946"/>
    </source>
</evidence>
<sequence>MMAQSGRSRVVIVGGGFGGLEAARGLAKAAVEITLLDQRNYHLFQPLLYQVATAALSPSEIAWPLRHVLTRQANVRVVMAQALAIDLERREVESTAGVFPYDHLILATGATHSYFGKPQWEQHAPGLKSLADATELRRRILSAFEQAETADPGARPALLTFAIVGGGATGVEMAGAVAELARDALSRDFRQIDPSLARVLLIEGGPRVLPALAEDLSAYAGRALRELGVEVMTGTTVTGLEDGRVQLGDQVIEAGTVIWAAGVAASKLAAELAAEHDRAGRVKVAADLSLPDHPEVFVVGDAAAMLSDGKPVPGIAPAAKQAGRHAARQVLAQIAGRPTEAFRYSHAGDLATIGRHNAAVQLGRVKLTGFIGWIFWGVAHVYFLIGLRNRIAVAFDWLWSWLTRQRNIRLIVQHRA</sequence>
<keyword evidence="5" id="KW-0809">Transit peptide</keyword>
<comment type="caution">
    <text evidence="12">The sequence shown here is derived from an EMBL/GenBank/DDBJ whole genome shotgun (WGS) entry which is preliminary data.</text>
</comment>
<evidence type="ECO:0000256" key="1">
    <source>
        <dbReference type="ARBA" id="ARBA00005272"/>
    </source>
</evidence>
<keyword evidence="7" id="KW-0520">NAD</keyword>
<gene>
    <name evidence="12" type="ORF">ABID41_000144</name>
</gene>
<proteinExistence type="inferred from homology"/>
<dbReference type="PRINTS" id="PR00411">
    <property type="entry name" value="PNDRDTASEI"/>
</dbReference>
<evidence type="ECO:0000256" key="2">
    <source>
        <dbReference type="ARBA" id="ARBA00012637"/>
    </source>
</evidence>
<keyword evidence="13" id="KW-1185">Reference proteome</keyword>
<dbReference type="InterPro" id="IPR036188">
    <property type="entry name" value="FAD/NAD-bd_sf"/>
</dbReference>
<evidence type="ECO:0000256" key="3">
    <source>
        <dbReference type="ARBA" id="ARBA00022630"/>
    </source>
</evidence>
<dbReference type="Pfam" id="PF07992">
    <property type="entry name" value="Pyr_redox_2"/>
    <property type="match status" value="1"/>
</dbReference>
<keyword evidence="9" id="KW-1133">Transmembrane helix</keyword>
<dbReference type="PANTHER" id="PTHR43706">
    <property type="entry name" value="NADH DEHYDROGENASE"/>
    <property type="match status" value="1"/>
</dbReference>